<dbReference type="PANTHER" id="PTHR43642">
    <property type="entry name" value="HYBRID SIGNAL TRANSDUCTION HISTIDINE KINASE G"/>
    <property type="match status" value="1"/>
</dbReference>
<dbReference type="InterPro" id="IPR000719">
    <property type="entry name" value="Prot_kinase_dom"/>
</dbReference>
<evidence type="ECO:0000256" key="4">
    <source>
        <dbReference type="ARBA" id="ARBA00022679"/>
    </source>
</evidence>
<evidence type="ECO:0000256" key="2">
    <source>
        <dbReference type="ARBA" id="ARBA00012438"/>
    </source>
</evidence>
<evidence type="ECO:0000259" key="10">
    <source>
        <dbReference type="PROSITE" id="PS50011"/>
    </source>
</evidence>
<dbReference type="Pfam" id="PF00069">
    <property type="entry name" value="Pkinase"/>
    <property type="match status" value="1"/>
</dbReference>
<dbReference type="InterPro" id="IPR019734">
    <property type="entry name" value="TPR_rpt"/>
</dbReference>
<dbReference type="InterPro" id="IPR004358">
    <property type="entry name" value="Sig_transdc_His_kin-like_C"/>
</dbReference>
<dbReference type="SMART" id="SM00448">
    <property type="entry name" value="REC"/>
    <property type="match status" value="2"/>
</dbReference>
<dbReference type="SUPFAM" id="SSF48452">
    <property type="entry name" value="TPR-like"/>
    <property type="match status" value="1"/>
</dbReference>
<feature type="modified residue" description="4-aspartylphosphate" evidence="8">
    <location>
        <position position="1815"/>
    </location>
</feature>
<evidence type="ECO:0000256" key="7">
    <source>
        <dbReference type="PROSITE-ProRule" id="PRU00110"/>
    </source>
</evidence>
<dbReference type="SUPFAM" id="SSF55781">
    <property type="entry name" value="GAF domain-like"/>
    <property type="match status" value="1"/>
</dbReference>
<dbReference type="InterPro" id="IPR036097">
    <property type="entry name" value="HisK_dim/P_sf"/>
</dbReference>
<dbReference type="InterPro" id="IPR005467">
    <property type="entry name" value="His_kinase_dom"/>
</dbReference>
<dbReference type="PROSITE" id="PS50894">
    <property type="entry name" value="HPT"/>
    <property type="match status" value="1"/>
</dbReference>
<keyword evidence="5" id="KW-0418">Kinase</keyword>
<dbReference type="Proteomes" id="UP001589628">
    <property type="component" value="Unassembled WGS sequence"/>
</dbReference>
<evidence type="ECO:0000256" key="5">
    <source>
        <dbReference type="ARBA" id="ARBA00022777"/>
    </source>
</evidence>
<dbReference type="InterPro" id="IPR003661">
    <property type="entry name" value="HisK_dim/P_dom"/>
</dbReference>
<dbReference type="Gene3D" id="3.40.50.300">
    <property type="entry name" value="P-loop containing nucleotide triphosphate hydrolases"/>
    <property type="match status" value="1"/>
</dbReference>
<dbReference type="SUPFAM" id="SSF47226">
    <property type="entry name" value="Histidine-containing phosphotransfer domain, HPT domain"/>
    <property type="match status" value="1"/>
</dbReference>
<feature type="domain" description="Protein kinase" evidence="10">
    <location>
        <begin position="7"/>
        <end position="268"/>
    </location>
</feature>
<dbReference type="SMART" id="SM00065">
    <property type="entry name" value="GAF"/>
    <property type="match status" value="1"/>
</dbReference>
<sequence length="2254" mass="252294">MVSVPGYQFAQKIHEGRHSLIYQGTRISDGEPVIMKVLKHEYPTPEQRKQFQREFAISRRLHDSGAVIKVLDLLPYDNTLVMVTEDIGGHALAETLQARRPSVEEGLELALKIVEALGKIHQAQVTHNDLNPRNIIWNPATQELRLADFGVASELSLEVPLVTNLNHLIGSLPYMAPEHTGRVNRVLDYRADYYSLGVTLYELFSGQLPFTSHDPMTLVHSHLAITPAAPQQWNPTIPNALGAIILKLMAKAPEERYQSLYGLKVDLLEAKRQLQAAGTVTDFALASKDVATQLLQPQHLYGREAMLEHLQQEFQLVSQGSCRLVMISGYSGVGKTALVTAMQKPILAKRGRFLSGKFDQLKRDIPYLAFQQLGGELLQSILSEDEQEVSLWRERLQQALGNNAKLITDLLPELALLLPDSTEVPPLPPTEAQNRFHYVVQQFIRCFCSADHPLVICLDDLQWASSASLKLIEVLITDPQLHHLLILGTYRVNEVDSRHPLQQLIHQLEEHQHAPRVLELGPLALENVQQLVADTLHSSKVEIAPLAQLCFEKTLGNPFFLNQLLQTLVKDKLIYCDQEAGQWRWDLTGIRDWDVSANVVDLMTRKIRQLSPAAQQVLQLAACIGNRFELATLAHLLKQQQLPLPTLEECLRAGVLVPLDSQFYLEENLQQVKDPHSQFRFLHDQIQQAAYGLLAEQQRAEAHLCIGRYLQSQAQAGTEALFTLTNHLNAARSLLDQQAERIALVQLNLAATLKAKRSSAFEPALHFSQTGMDMLTSTDWQQHYSLCFDLHLQRAECEHLCGQTEAAYAFCQQALTHAANELDKAGVYSLLTQLYSTHGRFHDALQIACTAIRQLGEDWPEEPAAIEAKMAQETSKIETYLANHPVANLLTLPAMQDAKAQMLHLLYCQLWPAALNVNLPMSTLAVVKMVSLAIESGNSPISPFGYANYGTLLSAFFGRYQQGYEFGQLAVDLVERSHNLPFKCKVYTMFAVTNSPWSSHLPSNIPLLQTALQAGLETGDKIWIGYSAFHILKHRQHAGTHLGTLALECEHYRPLLEQIGDPNTLEVHRILVKSIQVLQRTPPQGIDWEAEGQAETDFVSTMQTGGRVLCLNYYQYNKMQAAYLLGDYSTALHWSEEAEATLAATFGWFSIAEHAYYQALILAKLYPAANTETQALYWQRMQANLSKLQTWAAHCPQNFAHKALLVAAELARLQHQAEQAMDYYDQAIESAQQQGFSQHLAEANELAALFWLSLGKHKVARTYMLDAHNAYLQWGAQGKLHLLEQSYPQWLLRNPEQPSSLGSFSSHVLFSEYGSVSAKQGANLDMMAVLKALQIISTELALDQLQYKLVRTLMEEAGAQAGALVLLREGRCYLEAYGNLDEDWVKVCQGISLNLSENEQGQYPLPTSLLAYSLRTRKPVILDEALAHPQFGQDRYIQQQQPRSLLCQPIMRQDTLLGLLYLENNHIDAAFTPQRLHLLSILAAQAAISIEHALLYATLEQRVDERTQQLNEAKLKAEEASRAKSLFLATMSHEIRTPMNAVIGLSRLALKTPLNDEQRDYLDKIRGAGELLLGVINDILDYSKTEAHKLSLEHIRFDLHKVLERSLSLCALKACEKRLELILDLSPALPRFLQGDPLRLQQILVNLLSNAIKFTEQGEVILRVHPQHLRQQFWLQISVEDSGIGMSSEQQQLLFRPFTQADSSITRQFGGTGLGLAICKQLVELMGGHIEVASALGQGSTFSLYLPLAENLTSAYQGDELLGLSLLVVDDNPHASLILQQQLSALGAKVQCLESGHAAVKHLQQHRAYDAVLLDWHMPGMDGIQSASNLHQILPDLPIALMVSPFSADKVKAQLANQSHNSIHTLLDKPWRLDGIIQAIQTCLAPEQIQPHLPAATSAIPNLQGYRLLLVEDNPINRQVALGFLEDTHADIDVAENGLEAVEKILASQYDLVLMDVQMPKMDGLSATRLLREEHNSTQLPIVAMTAHALEEDRQQSLAAGMNAHLNKPLHPDELYECLHGLLAPKQPAAQPSPVPNGDLADPRLNQLAQSPLFDLNSALKRIKGRQALYWQLLRDFHREYQDAPQRFADMARQRQLDKLHIRIHSLKSNAAYLGAMELHHRCAELEDALAKNQLPQEAFAQVCHQIAAIISALAPCLEEEETTNVTVTNGVKRTSFDIQTFVDLLKQAQALLETSDFAVEDHLTKLDAMGLPEPYQGKIEQLRQWIDEVEFERATTLIIDMLATLTEDTPNKQ</sequence>
<dbReference type="Gene3D" id="1.20.120.160">
    <property type="entry name" value="HPT domain"/>
    <property type="match status" value="1"/>
</dbReference>
<dbReference type="CDD" id="cd17546">
    <property type="entry name" value="REC_hyHK_CKI1_RcsC-like"/>
    <property type="match status" value="1"/>
</dbReference>
<dbReference type="Pfam" id="PF00072">
    <property type="entry name" value="Response_reg"/>
    <property type="match status" value="2"/>
</dbReference>
<keyword evidence="3 8" id="KW-0597">Phosphoprotein</keyword>
<dbReference type="InterPro" id="IPR011990">
    <property type="entry name" value="TPR-like_helical_dom_sf"/>
</dbReference>
<dbReference type="SMART" id="SM00387">
    <property type="entry name" value="HATPase_c"/>
    <property type="match status" value="1"/>
</dbReference>
<proteinExistence type="predicted"/>
<dbReference type="Gene3D" id="1.10.287.130">
    <property type="match status" value="1"/>
</dbReference>
<dbReference type="InterPro" id="IPR011009">
    <property type="entry name" value="Kinase-like_dom_sf"/>
</dbReference>
<dbReference type="Pfam" id="PF00512">
    <property type="entry name" value="HisKA"/>
    <property type="match status" value="1"/>
</dbReference>
<dbReference type="SUPFAM" id="SSF55874">
    <property type="entry name" value="ATPase domain of HSP90 chaperone/DNA topoisomerase II/histidine kinase"/>
    <property type="match status" value="1"/>
</dbReference>
<dbReference type="Gene3D" id="1.10.510.10">
    <property type="entry name" value="Transferase(Phosphotransferase) domain 1"/>
    <property type="match status" value="1"/>
</dbReference>
<dbReference type="Gene3D" id="3.30.450.40">
    <property type="match status" value="1"/>
</dbReference>
<reference evidence="14 15" key="1">
    <citation type="submission" date="2024-09" db="EMBL/GenBank/DDBJ databases">
        <authorList>
            <person name="Sun Q."/>
            <person name="Mori K."/>
        </authorList>
    </citation>
    <scope>NUCLEOTIDE SEQUENCE [LARGE SCALE GENOMIC DNA]</scope>
    <source>
        <strain evidence="14 15">ATCC 51285</strain>
    </source>
</reference>
<feature type="domain" description="HPt" evidence="13">
    <location>
        <begin position="2066"/>
        <end position="2161"/>
    </location>
</feature>
<keyword evidence="9" id="KW-0175">Coiled coil</keyword>
<dbReference type="SMART" id="SM00028">
    <property type="entry name" value="TPR"/>
    <property type="match status" value="3"/>
</dbReference>
<dbReference type="CDD" id="cd00082">
    <property type="entry name" value="HisKA"/>
    <property type="match status" value="1"/>
</dbReference>
<dbReference type="InterPro" id="IPR036641">
    <property type="entry name" value="HPT_dom_sf"/>
</dbReference>
<evidence type="ECO:0000256" key="3">
    <source>
        <dbReference type="ARBA" id="ARBA00022553"/>
    </source>
</evidence>
<dbReference type="Pfam" id="PF02518">
    <property type="entry name" value="HATPase_c"/>
    <property type="match status" value="1"/>
</dbReference>
<dbReference type="InterPro" id="IPR001789">
    <property type="entry name" value="Sig_transdc_resp-reg_receiver"/>
</dbReference>
<dbReference type="InterPro" id="IPR011006">
    <property type="entry name" value="CheY-like_superfamily"/>
</dbReference>
<dbReference type="SUPFAM" id="SSF47384">
    <property type="entry name" value="Homodimeric domain of signal transducing histidine kinase"/>
    <property type="match status" value="1"/>
</dbReference>
<dbReference type="SUPFAM" id="SSF56112">
    <property type="entry name" value="Protein kinase-like (PK-like)"/>
    <property type="match status" value="1"/>
</dbReference>
<evidence type="ECO:0000259" key="12">
    <source>
        <dbReference type="PROSITE" id="PS50110"/>
    </source>
</evidence>
<dbReference type="InterPro" id="IPR003018">
    <property type="entry name" value="GAF"/>
</dbReference>
<accession>A0ABV5ZAV2</accession>
<dbReference type="PROSITE" id="PS50011">
    <property type="entry name" value="PROTEIN_KINASE_DOM"/>
    <property type="match status" value="1"/>
</dbReference>
<feature type="modified residue" description="4-aspartylphosphate" evidence="8">
    <location>
        <position position="1956"/>
    </location>
</feature>
<dbReference type="InterPro" id="IPR027417">
    <property type="entry name" value="P-loop_NTPase"/>
</dbReference>
<dbReference type="InterPro" id="IPR036890">
    <property type="entry name" value="HATPase_C_sf"/>
</dbReference>
<feature type="domain" description="Histidine kinase" evidence="11">
    <location>
        <begin position="1530"/>
        <end position="1750"/>
    </location>
</feature>
<dbReference type="CDD" id="cd16922">
    <property type="entry name" value="HATPase_EvgS-ArcB-TorS-like"/>
    <property type="match status" value="1"/>
</dbReference>
<evidence type="ECO:0000256" key="6">
    <source>
        <dbReference type="ARBA" id="ARBA00023012"/>
    </source>
</evidence>
<evidence type="ECO:0000259" key="11">
    <source>
        <dbReference type="PROSITE" id="PS50109"/>
    </source>
</evidence>
<dbReference type="PANTHER" id="PTHR43642:SF1">
    <property type="entry name" value="HYBRID SIGNAL TRANSDUCTION HISTIDINE KINASE G"/>
    <property type="match status" value="1"/>
</dbReference>
<dbReference type="InterPro" id="IPR003594">
    <property type="entry name" value="HATPase_dom"/>
</dbReference>
<dbReference type="Gene3D" id="3.40.50.2300">
    <property type="match status" value="2"/>
</dbReference>
<dbReference type="InterPro" id="IPR041664">
    <property type="entry name" value="AAA_16"/>
</dbReference>
<feature type="domain" description="Response regulatory" evidence="12">
    <location>
        <begin position="1765"/>
        <end position="1884"/>
    </location>
</feature>
<dbReference type="SUPFAM" id="SSF52540">
    <property type="entry name" value="P-loop containing nucleoside triphosphate hydrolases"/>
    <property type="match status" value="1"/>
</dbReference>
<dbReference type="CDD" id="cd00156">
    <property type="entry name" value="REC"/>
    <property type="match status" value="1"/>
</dbReference>
<dbReference type="RefSeq" id="WP_051527710.1">
    <property type="nucleotide sequence ID" value="NZ_JBHLZN010000001.1"/>
</dbReference>
<evidence type="ECO:0000313" key="15">
    <source>
        <dbReference type="Proteomes" id="UP001589628"/>
    </source>
</evidence>
<evidence type="ECO:0000256" key="8">
    <source>
        <dbReference type="PROSITE-ProRule" id="PRU00169"/>
    </source>
</evidence>
<dbReference type="InterPro" id="IPR029016">
    <property type="entry name" value="GAF-like_dom_sf"/>
</dbReference>
<evidence type="ECO:0000256" key="1">
    <source>
        <dbReference type="ARBA" id="ARBA00000085"/>
    </source>
</evidence>
<evidence type="ECO:0000259" key="13">
    <source>
        <dbReference type="PROSITE" id="PS50894"/>
    </source>
</evidence>
<keyword evidence="6" id="KW-0902">Two-component regulatory system</keyword>
<protein>
    <recommendedName>
        <fullName evidence="2">histidine kinase</fullName>
        <ecNumber evidence="2">2.7.13.3</ecNumber>
    </recommendedName>
</protein>
<comment type="caution">
    <text evidence="14">The sequence shown here is derived from an EMBL/GenBank/DDBJ whole genome shotgun (WGS) entry which is preliminary data.</text>
</comment>
<feature type="coiled-coil region" evidence="9">
    <location>
        <begin position="1496"/>
        <end position="1523"/>
    </location>
</feature>
<keyword evidence="4" id="KW-0808">Transferase</keyword>
<dbReference type="Pfam" id="PF13191">
    <property type="entry name" value="AAA_16"/>
    <property type="match status" value="1"/>
</dbReference>
<feature type="modified residue" description="Phosphohistidine" evidence="7">
    <location>
        <position position="2105"/>
    </location>
</feature>
<dbReference type="EMBL" id="JBHLZN010000001">
    <property type="protein sequence ID" value="MFB9885254.1"/>
    <property type="molecule type" value="Genomic_DNA"/>
</dbReference>
<dbReference type="PRINTS" id="PR00344">
    <property type="entry name" value="BCTRLSENSOR"/>
</dbReference>
<dbReference type="CDD" id="cd14014">
    <property type="entry name" value="STKc_PknB_like"/>
    <property type="match status" value="1"/>
</dbReference>
<dbReference type="InterPro" id="IPR008207">
    <property type="entry name" value="Sig_transdc_His_kin_Hpt_dom"/>
</dbReference>
<dbReference type="SUPFAM" id="SSF52172">
    <property type="entry name" value="CheY-like"/>
    <property type="match status" value="2"/>
</dbReference>
<dbReference type="Pfam" id="PF01590">
    <property type="entry name" value="GAF"/>
    <property type="match status" value="1"/>
</dbReference>
<dbReference type="Gene3D" id="3.30.565.10">
    <property type="entry name" value="Histidine kinase-like ATPase, C-terminal domain"/>
    <property type="match status" value="1"/>
</dbReference>
<dbReference type="SMART" id="SM00388">
    <property type="entry name" value="HisKA"/>
    <property type="match status" value="1"/>
</dbReference>
<dbReference type="EC" id="2.7.13.3" evidence="2"/>
<feature type="domain" description="Response regulatory" evidence="12">
    <location>
        <begin position="1907"/>
        <end position="2023"/>
    </location>
</feature>
<dbReference type="PROSITE" id="PS50109">
    <property type="entry name" value="HIS_KIN"/>
    <property type="match status" value="1"/>
</dbReference>
<dbReference type="PROSITE" id="PS50110">
    <property type="entry name" value="RESPONSE_REGULATORY"/>
    <property type="match status" value="2"/>
</dbReference>
<name>A0ABV5ZAV2_9GAMM</name>
<gene>
    <name evidence="14" type="ORF">ACFFLH_02345</name>
</gene>
<comment type="catalytic activity">
    <reaction evidence="1">
        <text>ATP + protein L-histidine = ADP + protein N-phospho-L-histidine.</text>
        <dbReference type="EC" id="2.7.13.3"/>
    </reaction>
</comment>
<dbReference type="Gene3D" id="3.30.200.20">
    <property type="entry name" value="Phosphorylase Kinase, domain 1"/>
    <property type="match status" value="1"/>
</dbReference>
<dbReference type="Pfam" id="PF01627">
    <property type="entry name" value="Hpt"/>
    <property type="match status" value="1"/>
</dbReference>
<evidence type="ECO:0000313" key="14">
    <source>
        <dbReference type="EMBL" id="MFB9885254.1"/>
    </source>
</evidence>
<dbReference type="InterPro" id="IPR053159">
    <property type="entry name" value="Hybrid_Histidine_Kinase"/>
</dbReference>
<keyword evidence="15" id="KW-1185">Reference proteome</keyword>
<organism evidence="14 15">
    <name type="scientific">Balneatrix alpica</name>
    <dbReference type="NCBI Taxonomy" id="75684"/>
    <lineage>
        <taxon>Bacteria</taxon>
        <taxon>Pseudomonadati</taxon>
        <taxon>Pseudomonadota</taxon>
        <taxon>Gammaproteobacteria</taxon>
        <taxon>Oceanospirillales</taxon>
        <taxon>Balneatrichaceae</taxon>
        <taxon>Balneatrix</taxon>
    </lineage>
</organism>
<evidence type="ECO:0000256" key="9">
    <source>
        <dbReference type="SAM" id="Coils"/>
    </source>
</evidence>